<accession>E2C4U2</accession>
<dbReference type="InParanoid" id="E2C4U2"/>
<dbReference type="Proteomes" id="UP000008237">
    <property type="component" value="Unassembled WGS sequence"/>
</dbReference>
<dbReference type="AlphaFoldDB" id="E2C4U2"/>
<gene>
    <name evidence="1" type="ORF">EAI_10971</name>
</gene>
<protein>
    <submittedName>
        <fullName evidence="1">Uncharacterized protein</fullName>
    </submittedName>
</protein>
<keyword evidence="2" id="KW-1185">Reference proteome</keyword>
<dbReference type="EMBL" id="GL452642">
    <property type="protein sequence ID" value="EFN77038.1"/>
    <property type="molecule type" value="Genomic_DNA"/>
</dbReference>
<feature type="non-terminal residue" evidence="1">
    <location>
        <position position="1"/>
    </location>
</feature>
<reference evidence="1 2" key="1">
    <citation type="journal article" date="2010" name="Science">
        <title>Genomic comparison of the ants Camponotus floridanus and Harpegnathos saltator.</title>
        <authorList>
            <person name="Bonasio R."/>
            <person name="Zhang G."/>
            <person name="Ye C."/>
            <person name="Mutti N.S."/>
            <person name="Fang X."/>
            <person name="Qin N."/>
            <person name="Donahue G."/>
            <person name="Yang P."/>
            <person name="Li Q."/>
            <person name="Li C."/>
            <person name="Zhang P."/>
            <person name="Huang Z."/>
            <person name="Berger S.L."/>
            <person name="Reinberg D."/>
            <person name="Wang J."/>
            <person name="Liebig J."/>
        </authorList>
    </citation>
    <scope>NUCLEOTIDE SEQUENCE [LARGE SCALE GENOMIC DNA]</scope>
    <source>
        <strain evidence="1 2">R22 G/1</strain>
    </source>
</reference>
<dbReference type="GO" id="GO:0003676">
    <property type="term" value="F:nucleic acid binding"/>
    <property type="evidence" value="ECO:0007669"/>
    <property type="project" value="InterPro"/>
</dbReference>
<evidence type="ECO:0000313" key="1">
    <source>
        <dbReference type="EMBL" id="EFN77038.1"/>
    </source>
</evidence>
<dbReference type="OrthoDB" id="7555448at2759"/>
<evidence type="ECO:0000313" key="2">
    <source>
        <dbReference type="Proteomes" id="UP000008237"/>
    </source>
</evidence>
<organism evidence="2">
    <name type="scientific">Harpegnathos saltator</name>
    <name type="common">Jerdon's jumping ant</name>
    <dbReference type="NCBI Taxonomy" id="610380"/>
    <lineage>
        <taxon>Eukaryota</taxon>
        <taxon>Metazoa</taxon>
        <taxon>Ecdysozoa</taxon>
        <taxon>Arthropoda</taxon>
        <taxon>Hexapoda</taxon>
        <taxon>Insecta</taxon>
        <taxon>Pterygota</taxon>
        <taxon>Neoptera</taxon>
        <taxon>Endopterygota</taxon>
        <taxon>Hymenoptera</taxon>
        <taxon>Apocrita</taxon>
        <taxon>Aculeata</taxon>
        <taxon>Formicoidea</taxon>
        <taxon>Formicidae</taxon>
        <taxon>Ponerinae</taxon>
        <taxon>Ponerini</taxon>
        <taxon>Harpegnathos</taxon>
    </lineage>
</organism>
<name>E2C4U2_HARSA</name>
<dbReference type="InterPro" id="IPR036397">
    <property type="entry name" value="RNaseH_sf"/>
</dbReference>
<dbReference type="Gene3D" id="3.30.420.10">
    <property type="entry name" value="Ribonuclease H-like superfamily/Ribonuclease H"/>
    <property type="match status" value="1"/>
</dbReference>
<proteinExistence type="predicted"/>
<sequence>WYSAGPIITLNGRITANEYLNILNDEILTMTSILLPNIAIFQDDNAPIYTAKKVQSWFEEHRNIIKHL</sequence>
<feature type="non-terminal residue" evidence="1">
    <location>
        <position position="68"/>
    </location>
</feature>